<reference evidence="1" key="1">
    <citation type="submission" date="2020-03" db="EMBL/GenBank/DDBJ databases">
        <title>A transcriptome and proteome of the tick Rhipicephalus microplus shaped by the genetic composition of its hosts and developmental stage.</title>
        <authorList>
            <person name="Garcia G.R."/>
            <person name="Ribeiro J.M.C."/>
            <person name="Maruyama S.R."/>
            <person name="Gardinasse L.G."/>
            <person name="Nelson K."/>
            <person name="Ferreira B.R."/>
            <person name="Andrade T.G."/>
            <person name="Santos I.K.F.M."/>
        </authorList>
    </citation>
    <scope>NUCLEOTIDE SEQUENCE</scope>
    <source>
        <strain evidence="1">NSGR</strain>
        <tissue evidence="1">Salivary glands</tissue>
    </source>
</reference>
<proteinExistence type="predicted"/>
<accession>A0A6G5AIL1</accession>
<dbReference type="EMBL" id="GIKN01007757">
    <property type="protein sequence ID" value="NIE50030.1"/>
    <property type="molecule type" value="Transcribed_RNA"/>
</dbReference>
<dbReference type="AlphaFoldDB" id="A0A6G5AIL1"/>
<name>A0A6G5AIL1_RHIMP</name>
<protein>
    <submittedName>
        <fullName evidence="1">Uncharacterized protein</fullName>
    </submittedName>
</protein>
<sequence>MADVCIAQRFLYVTYLYGNHSKFNVCELSSCLPCVLKRCCSKLQCLWSKDFRNCKCDGCLTSTLYIKNLNFGLSPFQHLIQQSLNKYILAILQALELEVGGCVT</sequence>
<organism evidence="1">
    <name type="scientific">Rhipicephalus microplus</name>
    <name type="common">Cattle tick</name>
    <name type="synonym">Boophilus microplus</name>
    <dbReference type="NCBI Taxonomy" id="6941"/>
    <lineage>
        <taxon>Eukaryota</taxon>
        <taxon>Metazoa</taxon>
        <taxon>Ecdysozoa</taxon>
        <taxon>Arthropoda</taxon>
        <taxon>Chelicerata</taxon>
        <taxon>Arachnida</taxon>
        <taxon>Acari</taxon>
        <taxon>Parasitiformes</taxon>
        <taxon>Ixodida</taxon>
        <taxon>Ixodoidea</taxon>
        <taxon>Ixodidae</taxon>
        <taxon>Rhipicephalinae</taxon>
        <taxon>Rhipicephalus</taxon>
        <taxon>Boophilus</taxon>
    </lineage>
</organism>
<evidence type="ECO:0000313" key="1">
    <source>
        <dbReference type="EMBL" id="NIE50030.1"/>
    </source>
</evidence>